<feature type="transmembrane region" description="Helical" evidence="2">
    <location>
        <begin position="812"/>
        <end position="834"/>
    </location>
</feature>
<proteinExistence type="predicted"/>
<evidence type="ECO:0000313" key="4">
    <source>
        <dbReference type="EMBL" id="PZX26013.1"/>
    </source>
</evidence>
<evidence type="ECO:0000256" key="1">
    <source>
        <dbReference type="SAM" id="Coils"/>
    </source>
</evidence>
<keyword evidence="2" id="KW-1133">Transmembrane helix</keyword>
<sequence length="1079" mass="115624">MSDTGIAVAVQKASTNSRASGRGRCPDCVKEGLAVLPTLVGVLPKAVKSDPFPVLRTQAGTEIDMLANAVSAGELAESWSYLRAVLAGYLYVLKPDKTWDAYLIDSSGLLRSMPATALPGNPREREPLDAPTACKRDEHNPVALQVLVLNPQTTPKVWIAYSRYRWADDVLKSYAENKAGSRDRRMMEIDVVAMAAGNVGKGRAVPSALSMRPDVGNYVADYASPAAISKLNEALLEPLHSRSADAQHATTTGGIPWYLPNAKPVSPVLTSSANSGNKGSELARQMAAMSQKTPGKTGVILALPDPVGVTSQLNWYRSRLTAELAAMNGVGNEEIARKRIIAEVIAGIVQSAKEDPGWFNSYGPDRYLKHINQPAWEAAKREADAIKALNARIERASNDYVKWKESQQWAQIQREDFSSSSAVSAHDLEQMVALCVCGSGLTKAEHEKIWEPVLRGTKSPEDNWFERALSGLHTDFQQYLTDQKKEDKVYDSVKGATALAKDWSFDGIKKANEFRAAIRAKRAANDATAALIETVAGRMGRLLRSDPQAYQRLMRRVAMTLVVRADVVPQPVLVKGTFEKMAQMIMAVGSGEARLAAQAPIRTASRNGRGPYLSTKGNLGQRGWALSEAVDGAVLFDPPGSGATGVTAAWVVQRVQAGDGKLSPEMMRKFGLREVDLSAARVAGSQVAPSNPWLENALALRSSGVDAVLSAGVIFFQANAFNNALGDWGKAQDGLGKTEAGVGMVTAVFSSIGAGLEVSAAIAILRGTAKDRLARRMIIASRFGAVAGIIEGVFLLFKGGNKIHKKDYDSGLWTIGSGVFVAAAGFAGVAAATASATGGTVAILGLSLGPVGWALLTIALIGASLYFAWQAFATDDENFLPVEYWLDNGVFGSGKLRSLGNKNACYDGTRKGVFPFSGVDEELLVLNRMMLVAQAKLSVASDSNAVGVVASYEVALPRYARGTRLQISFTAIGEQGKRTAIGGLLCEDGRQEPTSSILSEGLTGMRQGPVLKIDTKTGVMRLTGMFATMQEGFLTKVIDRISGRNGQVYAKGFELKLDYWPDRENMKTLQTSLVLVRPE</sequence>
<keyword evidence="1" id="KW-0175">Coiled coil</keyword>
<dbReference type="CDD" id="cd20707">
    <property type="entry name" value="MIX_III"/>
    <property type="match status" value="1"/>
</dbReference>
<accession>A0A2W7PFB4</accession>
<feature type="transmembrane region" description="Helical" evidence="2">
    <location>
        <begin position="777"/>
        <end position="797"/>
    </location>
</feature>
<feature type="coiled-coil region" evidence="1">
    <location>
        <begin position="379"/>
        <end position="406"/>
    </location>
</feature>
<protein>
    <recommendedName>
        <fullName evidence="3">Toxin VasX N-terminal region domain-containing protein</fullName>
    </recommendedName>
</protein>
<dbReference type="Pfam" id="PF20249">
    <property type="entry name" value="VasX_N"/>
    <property type="match status" value="1"/>
</dbReference>
<evidence type="ECO:0000256" key="2">
    <source>
        <dbReference type="SAM" id="Phobius"/>
    </source>
</evidence>
<feature type="transmembrane region" description="Helical" evidence="2">
    <location>
        <begin position="740"/>
        <end position="765"/>
    </location>
</feature>
<keyword evidence="2" id="KW-0812">Transmembrane</keyword>
<dbReference type="EMBL" id="QKZN01000007">
    <property type="protein sequence ID" value="PZX26013.1"/>
    <property type="molecule type" value="Genomic_DNA"/>
</dbReference>
<feature type="domain" description="Toxin VasX N-terminal region" evidence="3">
    <location>
        <begin position="25"/>
        <end position="193"/>
    </location>
</feature>
<evidence type="ECO:0000313" key="5">
    <source>
        <dbReference type="Proteomes" id="UP000249638"/>
    </source>
</evidence>
<keyword evidence="5" id="KW-1185">Reference proteome</keyword>
<feature type="transmembrane region" description="Helical" evidence="2">
    <location>
        <begin position="841"/>
        <end position="869"/>
    </location>
</feature>
<evidence type="ECO:0000259" key="3">
    <source>
        <dbReference type="Pfam" id="PF20249"/>
    </source>
</evidence>
<keyword evidence="2" id="KW-0472">Membrane</keyword>
<organism evidence="4 5">
    <name type="scientific">Cupriavidus phytorum</name>
    <dbReference type="NCBI Taxonomy" id="3024399"/>
    <lineage>
        <taxon>Bacteria</taxon>
        <taxon>Pseudomonadati</taxon>
        <taxon>Pseudomonadota</taxon>
        <taxon>Betaproteobacteria</taxon>
        <taxon>Burkholderiales</taxon>
        <taxon>Burkholderiaceae</taxon>
        <taxon>Cupriavidus</taxon>
    </lineage>
</organism>
<gene>
    <name evidence="4" type="ORF">C7416_10783</name>
</gene>
<comment type="caution">
    <text evidence="4">The sequence shown here is derived from an EMBL/GenBank/DDBJ whole genome shotgun (WGS) entry which is preliminary data.</text>
</comment>
<reference evidence="4" key="1">
    <citation type="submission" date="2018-06" db="EMBL/GenBank/DDBJ databases">
        <title>Genomic Encyclopedia of Type Strains, Phase IV (KMG-V): Genome sequencing to study the core and pangenomes of soil and plant-associated prokaryotes.</title>
        <authorList>
            <person name="Whitman W."/>
        </authorList>
    </citation>
    <scope>NUCLEOTIDE SEQUENCE [LARGE SCALE GENOMIC DNA]</scope>
    <source>
        <strain evidence="4">MLR2-44</strain>
    </source>
</reference>
<dbReference type="AlphaFoldDB" id="A0A2W7PFB4"/>
<name>A0A2W7PFB4_9BURK</name>
<dbReference type="Proteomes" id="UP000249638">
    <property type="component" value="Unassembled WGS sequence"/>
</dbReference>
<dbReference type="InterPro" id="IPR046864">
    <property type="entry name" value="VasX_N"/>
</dbReference>